<keyword evidence="8 10" id="KW-0807">Transducer</keyword>
<sequence>MGKFIQWIKQPSISKPLIAAFLAVLILPVGVLAYFSYQSAWNALDRELISSAKGNVEELNSTLQNKLEDKVKAIDYYSETVDKDILLGKNKTLLKEKFKQYTTLNDDVGAIYAASEDKKLYKYPDSGVPKGFDPTGRDWYKQAVAEKGQAVFSEPYTDEATGDIVVTISKQLKDGSGVIALDLNLDEVLTASKRIKIGKEGFAFITTGNKKYIAHPTIKPGTTGSGDWTNQVYSKKEGSFEYTFEGKEKKMAFTTNKLTGWKIAGTYFVSELQDASSPVLNTAVIILCVSIVIGGILILYIIRAITKPLRKLVSTSAKISSGDLTEVIDIHSKNEFGQLGESFNEMSASLRSVIGVIQTSVENVASSSEELTASAAQTSKATEHITLAIEQFSDGNEAQSEKLETSSNHLSQMNEGISKVAQASSTITKSSIQSSEAAGSGEKLVEHTVGQMKTIDQSVQKAEAVVKGLETKSQDITSILNVINGIADQTNLLALNAAIEAARAGEYGRGFSVVAEEVRKLAVQSADSAKEIEGLIQEIVREISTSLSMFQSVNHEVKEGLQITDQTAESFKQIYEMTTQISGELQNLNATVEQLSAGSQEVSSAVEDISAVAKESSAGIQDIAASAEEQLASMEEISSSAETLANMAEELQDITKKFKIES</sequence>
<evidence type="ECO:0000313" key="14">
    <source>
        <dbReference type="EMBL" id="QJP89831.1"/>
    </source>
</evidence>
<feature type="domain" description="HAMP" evidence="13">
    <location>
        <begin position="303"/>
        <end position="355"/>
    </location>
</feature>
<evidence type="ECO:0000259" key="13">
    <source>
        <dbReference type="PROSITE" id="PS50885"/>
    </source>
</evidence>
<proteinExistence type="inferred from homology"/>
<keyword evidence="2" id="KW-1003">Cell membrane</keyword>
<dbReference type="InterPro" id="IPR033479">
    <property type="entry name" value="dCache_1"/>
</dbReference>
<dbReference type="CDD" id="cd06225">
    <property type="entry name" value="HAMP"/>
    <property type="match status" value="1"/>
</dbReference>
<dbReference type="Pfam" id="PF02743">
    <property type="entry name" value="dCache_1"/>
    <property type="match status" value="1"/>
</dbReference>
<evidence type="ECO:0000256" key="10">
    <source>
        <dbReference type="PROSITE-ProRule" id="PRU00284"/>
    </source>
</evidence>
<accession>A0A6M4JLK3</accession>
<evidence type="ECO:0000256" key="3">
    <source>
        <dbReference type="ARBA" id="ARBA00022481"/>
    </source>
</evidence>
<evidence type="ECO:0000256" key="1">
    <source>
        <dbReference type="ARBA" id="ARBA00004651"/>
    </source>
</evidence>
<dbReference type="FunFam" id="1.10.287.950:FF:000001">
    <property type="entry name" value="Methyl-accepting chemotaxis sensory transducer"/>
    <property type="match status" value="1"/>
</dbReference>
<evidence type="ECO:0000256" key="2">
    <source>
        <dbReference type="ARBA" id="ARBA00022475"/>
    </source>
</evidence>
<evidence type="ECO:0000259" key="12">
    <source>
        <dbReference type="PROSITE" id="PS50111"/>
    </source>
</evidence>
<dbReference type="Gene3D" id="1.10.287.950">
    <property type="entry name" value="Methyl-accepting chemotaxis protein"/>
    <property type="match status" value="1"/>
</dbReference>
<keyword evidence="5 11" id="KW-0812">Transmembrane</keyword>
<dbReference type="Gene3D" id="6.10.340.10">
    <property type="match status" value="1"/>
</dbReference>
<evidence type="ECO:0000256" key="7">
    <source>
        <dbReference type="ARBA" id="ARBA00023136"/>
    </source>
</evidence>
<dbReference type="AlphaFoldDB" id="A0A6M4JLK3"/>
<dbReference type="PROSITE" id="PS50885">
    <property type="entry name" value="HAMP"/>
    <property type="match status" value="1"/>
</dbReference>
<dbReference type="Pfam" id="PF00672">
    <property type="entry name" value="HAMP"/>
    <property type="match status" value="1"/>
</dbReference>
<name>A0A6M4JLK3_BACSU</name>
<dbReference type="PANTHER" id="PTHR32089">
    <property type="entry name" value="METHYL-ACCEPTING CHEMOTAXIS PROTEIN MCPB"/>
    <property type="match status" value="1"/>
</dbReference>
<evidence type="ECO:0000256" key="6">
    <source>
        <dbReference type="ARBA" id="ARBA00022989"/>
    </source>
</evidence>
<organism evidence="14">
    <name type="scientific">Bacillus subtilis (strain 168)</name>
    <dbReference type="NCBI Taxonomy" id="224308"/>
    <lineage>
        <taxon>Bacteria</taxon>
        <taxon>Bacillati</taxon>
        <taxon>Bacillota</taxon>
        <taxon>Bacilli</taxon>
        <taxon>Bacillales</taxon>
        <taxon>Bacillaceae</taxon>
        <taxon>Bacillus</taxon>
    </lineage>
</organism>
<evidence type="ECO:0000256" key="8">
    <source>
        <dbReference type="ARBA" id="ARBA00023224"/>
    </source>
</evidence>
<dbReference type="Gene3D" id="3.30.450.20">
    <property type="entry name" value="PAS domain"/>
    <property type="match status" value="2"/>
</dbReference>
<dbReference type="InterPro" id="IPR004089">
    <property type="entry name" value="MCPsignal_dom"/>
</dbReference>
<dbReference type="InterPro" id="IPR029151">
    <property type="entry name" value="Sensor-like_sf"/>
</dbReference>
<evidence type="ECO:0000256" key="11">
    <source>
        <dbReference type="SAM" id="Phobius"/>
    </source>
</evidence>
<dbReference type="CDD" id="cd12912">
    <property type="entry name" value="PDC2_MCP_like"/>
    <property type="match status" value="1"/>
</dbReference>
<protein>
    <submittedName>
        <fullName evidence="14">Methyl-accepting chemotaxis protein TlpB</fullName>
    </submittedName>
</protein>
<dbReference type="InterPro" id="IPR003122">
    <property type="entry name" value="Tar_rcpt_lig-bd"/>
</dbReference>
<feature type="domain" description="Methyl-accepting transducer" evidence="12">
    <location>
        <begin position="374"/>
        <end position="610"/>
    </location>
</feature>
<dbReference type="EMBL" id="CP052842">
    <property type="protein sequence ID" value="QJP89831.1"/>
    <property type="molecule type" value="Genomic_DNA"/>
</dbReference>
<dbReference type="GO" id="GO:0006935">
    <property type="term" value="P:chemotaxis"/>
    <property type="evidence" value="ECO:0007669"/>
    <property type="project" value="UniProtKB-KW"/>
</dbReference>
<dbReference type="SMART" id="SM00283">
    <property type="entry name" value="MA"/>
    <property type="match status" value="1"/>
</dbReference>
<keyword evidence="3" id="KW-0488">Methylation</keyword>
<keyword evidence="6 11" id="KW-1133">Transmembrane helix</keyword>
<keyword evidence="7 11" id="KW-0472">Membrane</keyword>
<gene>
    <name evidence="14" type="primary">tlpB</name>
    <name evidence="14" type="ORF">HIR78_18180</name>
</gene>
<dbReference type="SUPFAM" id="SSF58104">
    <property type="entry name" value="Methyl-accepting chemotaxis protein (MCP) signaling domain"/>
    <property type="match status" value="1"/>
</dbReference>
<dbReference type="SMART" id="SM00319">
    <property type="entry name" value="TarH"/>
    <property type="match status" value="1"/>
</dbReference>
<dbReference type="InterPro" id="IPR003660">
    <property type="entry name" value="HAMP_dom"/>
</dbReference>
<dbReference type="SMR" id="A0A6M4JLK3"/>
<evidence type="ECO:0000256" key="5">
    <source>
        <dbReference type="ARBA" id="ARBA00022692"/>
    </source>
</evidence>
<comment type="similarity">
    <text evidence="9">Belongs to the methyl-accepting chemotaxis (MCP) protein family.</text>
</comment>
<dbReference type="CDD" id="cd18773">
    <property type="entry name" value="PDC1_HK_sensor"/>
    <property type="match status" value="1"/>
</dbReference>
<dbReference type="Pfam" id="PF00015">
    <property type="entry name" value="MCPsignal"/>
    <property type="match status" value="1"/>
</dbReference>
<dbReference type="OrthoDB" id="9760371at2"/>
<dbReference type="PANTHER" id="PTHR32089:SF114">
    <property type="entry name" value="METHYL-ACCEPTING CHEMOTAXIS PROTEIN MCPB"/>
    <property type="match status" value="1"/>
</dbReference>
<dbReference type="CDD" id="cd11386">
    <property type="entry name" value="MCP_signal"/>
    <property type="match status" value="1"/>
</dbReference>
<comment type="subcellular location">
    <subcellularLocation>
        <location evidence="1">Cell membrane</location>
        <topology evidence="1">Multi-pass membrane protein</topology>
    </subcellularLocation>
</comment>
<feature type="transmembrane region" description="Helical" evidence="11">
    <location>
        <begin position="279"/>
        <end position="302"/>
    </location>
</feature>
<dbReference type="PROSITE" id="PS50111">
    <property type="entry name" value="CHEMOTAXIS_TRANSDUC_2"/>
    <property type="match status" value="1"/>
</dbReference>
<dbReference type="GO" id="GO:0007165">
    <property type="term" value="P:signal transduction"/>
    <property type="evidence" value="ECO:0007669"/>
    <property type="project" value="UniProtKB-KW"/>
</dbReference>
<dbReference type="SMART" id="SM00304">
    <property type="entry name" value="HAMP"/>
    <property type="match status" value="1"/>
</dbReference>
<dbReference type="RefSeq" id="NP_391001.1">
    <property type="nucleotide sequence ID" value="NC_000964.3"/>
</dbReference>
<evidence type="ECO:0000256" key="9">
    <source>
        <dbReference type="ARBA" id="ARBA00029447"/>
    </source>
</evidence>
<evidence type="ECO:0000256" key="4">
    <source>
        <dbReference type="ARBA" id="ARBA00022500"/>
    </source>
</evidence>
<keyword evidence="4" id="KW-0145">Chemotaxis</keyword>
<reference evidence="14" key="1">
    <citation type="submission" date="2020-04" db="EMBL/GenBank/DDBJ databases">
        <title>Phage recombination drives evolution of spore-forming Bacilli.</title>
        <authorList>
            <person name="Dragos A."/>
            <person name="Kovacs A.T."/>
        </authorList>
    </citation>
    <scope>NUCLEOTIDE SEQUENCE</scope>
    <source>
        <strain evidence="14">168</strain>
    </source>
</reference>
<dbReference type="GO" id="GO:0005886">
    <property type="term" value="C:plasma membrane"/>
    <property type="evidence" value="ECO:0007669"/>
    <property type="project" value="UniProtKB-SubCell"/>
</dbReference>
<dbReference type="GeneID" id="937152"/>
<dbReference type="RefSeq" id="WP_003243983.1">
    <property type="nucleotide sequence ID" value="NC_000964.3"/>
</dbReference>
<dbReference type="SUPFAM" id="SSF103190">
    <property type="entry name" value="Sensory domain-like"/>
    <property type="match status" value="1"/>
</dbReference>
<dbReference type="KEGG" id="bsu:BSU31230"/>